<feature type="transmembrane region" description="Helical" evidence="6">
    <location>
        <begin position="141"/>
        <end position="158"/>
    </location>
</feature>
<evidence type="ECO:0000256" key="1">
    <source>
        <dbReference type="ARBA" id="ARBA00004141"/>
    </source>
</evidence>
<keyword evidence="3 6" id="KW-0812">Transmembrane</keyword>
<dbReference type="Pfam" id="PF00375">
    <property type="entry name" value="SDF"/>
    <property type="match status" value="1"/>
</dbReference>
<dbReference type="EMBL" id="JAPHEG010000003">
    <property type="protein sequence ID" value="MDF2953619.1"/>
    <property type="molecule type" value="Genomic_DNA"/>
</dbReference>
<evidence type="ECO:0000256" key="4">
    <source>
        <dbReference type="ARBA" id="ARBA00022989"/>
    </source>
</evidence>
<dbReference type="InterPro" id="IPR050746">
    <property type="entry name" value="DAACS"/>
</dbReference>
<keyword evidence="4 6" id="KW-1133">Transmembrane helix</keyword>
<evidence type="ECO:0000256" key="6">
    <source>
        <dbReference type="SAM" id="Phobius"/>
    </source>
</evidence>
<proteinExistence type="predicted"/>
<evidence type="ECO:0000313" key="8">
    <source>
        <dbReference type="Proteomes" id="UP001144110"/>
    </source>
</evidence>
<dbReference type="PANTHER" id="PTHR11958:SF63">
    <property type="entry name" value="AMINO ACID TRANSPORTER"/>
    <property type="match status" value="1"/>
</dbReference>
<feature type="transmembrane region" description="Helical" evidence="6">
    <location>
        <begin position="190"/>
        <end position="209"/>
    </location>
</feature>
<sequence>MKKLLNTENLTLIGIISGFLLGVYFPDFSKKIQFLGEIFLTLLKLIIVPLVFTSVFVAIISLGNIKRFKNLGTKTFMYYFATTGFSIILGLILVNLIKPGENFQTSFTIKNVSKIETLSFRELIWNIIPSNPFESFVKGKILQIIFSSVIFGLSVLTLDKNKISSLINFFDALNHALINLTKWIIKLTPVGVFSLVSYTVAEVGVGILFPLGKYVITVILGLLIHALFTLALLGFFLGKYNPYSYLIKVREALFLAFSTASSAATLPVTLELAEEKGKIKNEVAGFVLPLGATINMDGTALYEAVAAVFIANIYGISLSFSQLFIIFLTATLASIGAAAIPGAGLVMLTLVLTSVGIPLEGMGIILAVDRFLDMLRTAVNVWGDLTGAKIVDKLLN</sequence>
<dbReference type="InterPro" id="IPR001991">
    <property type="entry name" value="Na-dicarboxylate_symporter"/>
</dbReference>
<dbReference type="GO" id="GO:0016020">
    <property type="term" value="C:membrane"/>
    <property type="evidence" value="ECO:0007669"/>
    <property type="project" value="UniProtKB-SubCell"/>
</dbReference>
<feature type="transmembrane region" description="Helical" evidence="6">
    <location>
        <begin position="215"/>
        <end position="240"/>
    </location>
</feature>
<evidence type="ECO:0000313" key="7">
    <source>
        <dbReference type="EMBL" id="MDF2953619.1"/>
    </source>
</evidence>
<feature type="transmembrane region" description="Helical" evidence="6">
    <location>
        <begin position="76"/>
        <end position="97"/>
    </location>
</feature>
<organism evidence="7 8">
    <name type="scientific">Candidatus Thermodesulfobacterium syntrophicum</name>
    <dbReference type="NCBI Taxonomy" id="3060442"/>
    <lineage>
        <taxon>Bacteria</taxon>
        <taxon>Pseudomonadati</taxon>
        <taxon>Thermodesulfobacteriota</taxon>
        <taxon>Thermodesulfobacteria</taxon>
        <taxon>Thermodesulfobacteriales</taxon>
        <taxon>Thermodesulfobacteriaceae</taxon>
        <taxon>Thermodesulfobacterium</taxon>
    </lineage>
</organism>
<dbReference type="PANTHER" id="PTHR11958">
    <property type="entry name" value="SODIUM/DICARBOXYLATE SYMPORTER-RELATED"/>
    <property type="match status" value="1"/>
</dbReference>
<gene>
    <name evidence="7" type="ORF">OD816_000864</name>
</gene>
<dbReference type="GO" id="GO:0015293">
    <property type="term" value="F:symporter activity"/>
    <property type="evidence" value="ECO:0007669"/>
    <property type="project" value="InterPro"/>
</dbReference>
<feature type="transmembrane region" description="Helical" evidence="6">
    <location>
        <begin position="9"/>
        <end position="26"/>
    </location>
</feature>
<comment type="caution">
    <text evidence="7">The sequence shown here is derived from an EMBL/GenBank/DDBJ whole genome shotgun (WGS) entry which is preliminary data.</text>
</comment>
<evidence type="ECO:0000256" key="5">
    <source>
        <dbReference type="ARBA" id="ARBA00023136"/>
    </source>
</evidence>
<accession>A0AAE3TE48</accession>
<feature type="transmembrane region" description="Helical" evidence="6">
    <location>
        <begin position="346"/>
        <end position="368"/>
    </location>
</feature>
<dbReference type="SUPFAM" id="SSF118215">
    <property type="entry name" value="Proton glutamate symport protein"/>
    <property type="match status" value="1"/>
</dbReference>
<feature type="transmembrane region" description="Helical" evidence="6">
    <location>
        <begin position="299"/>
        <end position="316"/>
    </location>
</feature>
<evidence type="ECO:0000256" key="3">
    <source>
        <dbReference type="ARBA" id="ARBA00022692"/>
    </source>
</evidence>
<dbReference type="Gene3D" id="1.10.3860.10">
    <property type="entry name" value="Sodium:dicarboxylate symporter"/>
    <property type="match status" value="1"/>
</dbReference>
<comment type="subcellular location">
    <subcellularLocation>
        <location evidence="1">Membrane</location>
        <topology evidence="1">Multi-pass membrane protein</topology>
    </subcellularLocation>
</comment>
<keyword evidence="2" id="KW-0813">Transport</keyword>
<dbReference type="PRINTS" id="PR00173">
    <property type="entry name" value="EDTRNSPORT"/>
</dbReference>
<evidence type="ECO:0000256" key="2">
    <source>
        <dbReference type="ARBA" id="ARBA00022448"/>
    </source>
</evidence>
<reference evidence="7" key="1">
    <citation type="submission" date="2022-11" db="EMBL/GenBank/DDBJ databases">
        <title>Candidatus Alkanophaga archaea from heated hydrothermal vent sediment oxidize petroleum alkanes.</title>
        <authorList>
            <person name="Zehnle H."/>
            <person name="Laso-Perez R."/>
            <person name="Lipp J."/>
            <person name="Teske A."/>
            <person name="Wegener G."/>
        </authorList>
    </citation>
    <scope>NUCLEOTIDE SEQUENCE</scope>
    <source>
        <strain evidence="7">MCA70</strain>
    </source>
</reference>
<dbReference type="Proteomes" id="UP001144110">
    <property type="component" value="Unassembled WGS sequence"/>
</dbReference>
<dbReference type="AlphaFoldDB" id="A0AAE3TE48"/>
<name>A0AAE3TE48_9BACT</name>
<keyword evidence="5 6" id="KW-0472">Membrane</keyword>
<feature type="transmembrane region" description="Helical" evidence="6">
    <location>
        <begin position="38"/>
        <end position="64"/>
    </location>
</feature>
<dbReference type="InterPro" id="IPR036458">
    <property type="entry name" value="Na:dicarbo_symporter_sf"/>
</dbReference>
<protein>
    <submittedName>
        <fullName evidence="7">Na+/H+-dicarboxylate symporter</fullName>
    </submittedName>
</protein>